<dbReference type="InterPro" id="IPR016286">
    <property type="entry name" value="FUC_metazoa-typ"/>
</dbReference>
<dbReference type="PANTHER" id="PTHR10030">
    <property type="entry name" value="ALPHA-L-FUCOSIDASE"/>
    <property type="match status" value="1"/>
</dbReference>
<dbReference type="Pfam" id="PF01120">
    <property type="entry name" value="Alpha_L_fucos"/>
    <property type="match status" value="1"/>
</dbReference>
<dbReference type="InterPro" id="IPR000933">
    <property type="entry name" value="Glyco_hydro_29"/>
</dbReference>
<reference evidence="8 9" key="2">
    <citation type="journal article" date="2016" name="Int. J. Syst. Evol. Microbiol.">
        <title>Bacillus gobiensis sp. nov., isolated from a soil sample.</title>
        <authorList>
            <person name="Liu B."/>
            <person name="Liu G.H."/>
            <person name="Cetin S."/>
            <person name="Schumann P."/>
            <person name="Pan Z.Z."/>
            <person name="Chen Q.Q."/>
        </authorList>
    </citation>
    <scope>NUCLEOTIDE SEQUENCE [LARGE SCALE GENOMIC DNA]</scope>
    <source>
        <strain evidence="8 9">FJAT-4402</strain>
    </source>
</reference>
<dbReference type="OrthoDB" id="107551at2"/>
<dbReference type="AlphaFoldDB" id="A0A0M5JJU3"/>
<organism evidence="8 9">
    <name type="scientific">Bacillus gobiensis</name>
    <dbReference type="NCBI Taxonomy" id="1441095"/>
    <lineage>
        <taxon>Bacteria</taxon>
        <taxon>Bacillati</taxon>
        <taxon>Bacillota</taxon>
        <taxon>Bacilli</taxon>
        <taxon>Bacillales</taxon>
        <taxon>Bacillaceae</taxon>
        <taxon>Bacillus</taxon>
    </lineage>
</organism>
<dbReference type="STRING" id="1441095.AM592_22430"/>
<name>A0A0M5JJU3_9BACI</name>
<dbReference type="GO" id="GO:0006004">
    <property type="term" value="P:fucose metabolic process"/>
    <property type="evidence" value="ECO:0007669"/>
    <property type="project" value="InterPro"/>
</dbReference>
<evidence type="ECO:0000256" key="1">
    <source>
        <dbReference type="ARBA" id="ARBA00004071"/>
    </source>
</evidence>
<dbReference type="EC" id="3.2.1.51" evidence="3"/>
<dbReference type="PRINTS" id="PR00741">
    <property type="entry name" value="GLHYDRLASE29"/>
</dbReference>
<dbReference type="Proteomes" id="UP000067625">
    <property type="component" value="Chromosome"/>
</dbReference>
<dbReference type="Gene3D" id="2.60.40.1180">
    <property type="entry name" value="Golgi alpha-mannosidase II"/>
    <property type="match status" value="1"/>
</dbReference>
<keyword evidence="5" id="KW-0378">Hydrolase</keyword>
<comment type="similarity">
    <text evidence="2">Belongs to the glycosyl hydrolase 29 family.</text>
</comment>
<dbReference type="InterPro" id="IPR057739">
    <property type="entry name" value="Glyco_hydro_29_N"/>
</dbReference>
<comment type="function">
    <text evidence="1">Alpha-L-fucosidase is responsible for hydrolyzing the alpha-1,6-linked fucose joined to the reducing-end N-acetylglucosamine of the carbohydrate moieties of glycoproteins.</text>
</comment>
<evidence type="ECO:0000256" key="4">
    <source>
        <dbReference type="ARBA" id="ARBA00022729"/>
    </source>
</evidence>
<dbReference type="GO" id="GO:0004560">
    <property type="term" value="F:alpha-L-fucosidase activity"/>
    <property type="evidence" value="ECO:0007669"/>
    <property type="project" value="InterPro"/>
</dbReference>
<evidence type="ECO:0000256" key="6">
    <source>
        <dbReference type="ARBA" id="ARBA00023295"/>
    </source>
</evidence>
<proteinExistence type="inferred from homology"/>
<feature type="domain" description="Glycoside hydrolase family 29 N-terminal" evidence="7">
    <location>
        <begin position="4"/>
        <end position="73"/>
    </location>
</feature>
<evidence type="ECO:0000256" key="2">
    <source>
        <dbReference type="ARBA" id="ARBA00007951"/>
    </source>
</evidence>
<dbReference type="SUPFAM" id="SSF51445">
    <property type="entry name" value="(Trans)glycosidases"/>
    <property type="match status" value="1"/>
</dbReference>
<evidence type="ECO:0000313" key="8">
    <source>
        <dbReference type="EMBL" id="ALC83944.1"/>
    </source>
</evidence>
<dbReference type="SUPFAM" id="SSF51011">
    <property type="entry name" value="Glycosyl hydrolase domain"/>
    <property type="match status" value="1"/>
</dbReference>
<protein>
    <recommendedName>
        <fullName evidence="3">alpha-L-fucosidase</fullName>
        <ecNumber evidence="3">3.2.1.51</ecNumber>
    </recommendedName>
</protein>
<evidence type="ECO:0000256" key="3">
    <source>
        <dbReference type="ARBA" id="ARBA00012662"/>
    </source>
</evidence>
<gene>
    <name evidence="8" type="ORF">AM592_22430</name>
</gene>
<dbReference type="PATRIC" id="fig|1441095.3.peg.4962"/>
<dbReference type="Gene3D" id="3.20.20.80">
    <property type="entry name" value="Glycosidases"/>
    <property type="match status" value="1"/>
</dbReference>
<keyword evidence="6" id="KW-0326">Glycosidase</keyword>
<accession>A0A0M5JJU3</accession>
<dbReference type="EMBL" id="CP012600">
    <property type="protein sequence ID" value="ALC83944.1"/>
    <property type="molecule type" value="Genomic_DNA"/>
</dbReference>
<dbReference type="GO" id="GO:0005764">
    <property type="term" value="C:lysosome"/>
    <property type="evidence" value="ECO:0007669"/>
    <property type="project" value="TreeGrafter"/>
</dbReference>
<dbReference type="InterPro" id="IPR017853">
    <property type="entry name" value="GH"/>
</dbReference>
<keyword evidence="4" id="KW-0732">Signal</keyword>
<evidence type="ECO:0000313" key="9">
    <source>
        <dbReference type="Proteomes" id="UP000067625"/>
    </source>
</evidence>
<sequence>MTRRIGNSFGYNRNESDDDYTSFETLFLDFIDAVSKNGNLLLNAGPRGEDAQIPDKQLSRLSKFGEWLNQNGDAVYGTRPWTQAEAITETGEAIRFTKKDKKLYLMLLGNHSGSKIKVKQVSIDGEACLLADGSQVKLEREGDDMVLTFARQLDDLFVPVVLIDGV</sequence>
<dbReference type="PANTHER" id="PTHR10030:SF37">
    <property type="entry name" value="ALPHA-L-FUCOSIDASE-RELATED"/>
    <property type="match status" value="1"/>
</dbReference>
<dbReference type="InterPro" id="IPR013780">
    <property type="entry name" value="Glyco_hydro_b"/>
</dbReference>
<evidence type="ECO:0000256" key="5">
    <source>
        <dbReference type="ARBA" id="ARBA00022801"/>
    </source>
</evidence>
<evidence type="ECO:0000259" key="7">
    <source>
        <dbReference type="Pfam" id="PF01120"/>
    </source>
</evidence>
<dbReference type="GO" id="GO:0016139">
    <property type="term" value="P:glycoside catabolic process"/>
    <property type="evidence" value="ECO:0007669"/>
    <property type="project" value="TreeGrafter"/>
</dbReference>
<keyword evidence="9" id="KW-1185">Reference proteome</keyword>
<reference evidence="9" key="1">
    <citation type="submission" date="2015-08" db="EMBL/GenBank/DDBJ databases">
        <title>Genome sequencing project for genomic taxonomy and phylogenomics of Bacillus-like bacteria.</title>
        <authorList>
            <person name="Liu B."/>
            <person name="Wang J."/>
            <person name="Zhu Y."/>
            <person name="Liu G."/>
            <person name="Chen Q."/>
            <person name="Chen Z."/>
            <person name="Lan J."/>
            <person name="Che J."/>
            <person name="Ge C."/>
            <person name="Shi H."/>
            <person name="Pan Z."/>
            <person name="Liu X."/>
        </authorList>
    </citation>
    <scope>NUCLEOTIDE SEQUENCE [LARGE SCALE GENOMIC DNA]</scope>
    <source>
        <strain evidence="9">FJAT-4402</strain>
    </source>
</reference>
<dbReference type="RefSeq" id="WP_053605828.1">
    <property type="nucleotide sequence ID" value="NZ_CP012600.1"/>
</dbReference>